<dbReference type="PANTHER" id="PTHR24089">
    <property type="entry name" value="SOLUTE CARRIER FAMILY 25"/>
    <property type="match status" value="1"/>
</dbReference>
<dbReference type="PRINTS" id="PR00928">
    <property type="entry name" value="GRAVESDC"/>
</dbReference>
<evidence type="ECO:0000256" key="2">
    <source>
        <dbReference type="ARBA" id="ARBA00006375"/>
    </source>
</evidence>
<proteinExistence type="inferred from homology"/>
<dbReference type="PROSITE" id="PS50920">
    <property type="entry name" value="SOLCAR"/>
    <property type="match status" value="3"/>
</dbReference>
<dbReference type="GO" id="GO:0005743">
    <property type="term" value="C:mitochondrial inner membrane"/>
    <property type="evidence" value="ECO:0007669"/>
    <property type="project" value="UniProtKB-SubCell"/>
</dbReference>
<evidence type="ECO:0000256" key="10">
    <source>
        <dbReference type="PROSITE-ProRule" id="PRU00282"/>
    </source>
</evidence>
<dbReference type="InterPro" id="IPR018108">
    <property type="entry name" value="MCP_transmembrane"/>
</dbReference>
<dbReference type="Gene3D" id="1.50.40.10">
    <property type="entry name" value="Mitochondrial carrier domain"/>
    <property type="match status" value="1"/>
</dbReference>
<evidence type="ECO:0000256" key="11">
    <source>
        <dbReference type="RuleBase" id="RU000488"/>
    </source>
</evidence>
<keyword evidence="15" id="KW-1185">Reference proteome</keyword>
<evidence type="ECO:0000256" key="4">
    <source>
        <dbReference type="ARBA" id="ARBA00022692"/>
    </source>
</evidence>
<comment type="subcellular location">
    <subcellularLocation>
        <location evidence="1">Mitochondrion inner membrane</location>
        <topology evidence="1">Multi-pass membrane protein</topology>
    </subcellularLocation>
</comment>
<comment type="similarity">
    <text evidence="2 11">Belongs to the mitochondrial carrier (TC 2.A.29) family.</text>
</comment>
<evidence type="ECO:0000256" key="13">
    <source>
        <dbReference type="SAM" id="Phobius"/>
    </source>
</evidence>
<dbReference type="STRING" id="1806994.A0A507C977"/>
<keyword evidence="9 10" id="KW-0472">Membrane</keyword>
<organism evidence="14 15">
    <name type="scientific">Synchytrium microbalum</name>
    <dbReference type="NCBI Taxonomy" id="1806994"/>
    <lineage>
        <taxon>Eukaryota</taxon>
        <taxon>Fungi</taxon>
        <taxon>Fungi incertae sedis</taxon>
        <taxon>Chytridiomycota</taxon>
        <taxon>Chytridiomycota incertae sedis</taxon>
        <taxon>Chytridiomycetes</taxon>
        <taxon>Synchytriales</taxon>
        <taxon>Synchytriaceae</taxon>
        <taxon>Synchytrium</taxon>
    </lineage>
</organism>
<dbReference type="EMBL" id="QEAO01000013">
    <property type="protein sequence ID" value="TPX34524.1"/>
    <property type="molecule type" value="Genomic_DNA"/>
</dbReference>
<keyword evidence="5" id="KW-0677">Repeat</keyword>
<feature type="repeat" description="Solcar" evidence="10">
    <location>
        <begin position="155"/>
        <end position="250"/>
    </location>
</feature>
<feature type="compositionally biased region" description="Low complexity" evidence="12">
    <location>
        <begin position="327"/>
        <end position="342"/>
    </location>
</feature>
<dbReference type="InterPro" id="IPR023395">
    <property type="entry name" value="MCP_dom_sf"/>
</dbReference>
<feature type="region of interest" description="Disordered" evidence="12">
    <location>
        <begin position="1"/>
        <end position="47"/>
    </location>
</feature>
<reference evidence="14 15" key="1">
    <citation type="journal article" date="2019" name="Sci. Rep.">
        <title>Comparative genomics of chytrid fungi reveal insights into the obligate biotrophic and pathogenic lifestyle of Synchytrium endobioticum.</title>
        <authorList>
            <person name="van de Vossenberg B.T.L.H."/>
            <person name="Warris S."/>
            <person name="Nguyen H.D.T."/>
            <person name="van Gent-Pelzer M.P.E."/>
            <person name="Joly D.L."/>
            <person name="van de Geest H.C."/>
            <person name="Bonants P.J.M."/>
            <person name="Smith D.S."/>
            <person name="Levesque C.A."/>
            <person name="van der Lee T.A.J."/>
        </authorList>
    </citation>
    <scope>NUCLEOTIDE SEQUENCE [LARGE SCALE GENOMIC DNA]</scope>
    <source>
        <strain evidence="14 15">JEL517</strain>
    </source>
</reference>
<dbReference type="InterPro" id="IPR002167">
    <property type="entry name" value="GDC-like"/>
</dbReference>
<evidence type="ECO:0000313" key="15">
    <source>
        <dbReference type="Proteomes" id="UP000319731"/>
    </source>
</evidence>
<accession>A0A507C977</accession>
<feature type="repeat" description="Solcar" evidence="10">
    <location>
        <begin position="285"/>
        <end position="392"/>
    </location>
</feature>
<feature type="region of interest" description="Disordered" evidence="12">
    <location>
        <begin position="322"/>
        <end position="342"/>
    </location>
</feature>
<dbReference type="GeneID" id="42004131"/>
<feature type="transmembrane region" description="Helical" evidence="13">
    <location>
        <begin position="363"/>
        <end position="386"/>
    </location>
</feature>
<evidence type="ECO:0000256" key="3">
    <source>
        <dbReference type="ARBA" id="ARBA00022448"/>
    </source>
</evidence>
<keyword evidence="4 10" id="KW-0812">Transmembrane</keyword>
<evidence type="ECO:0000313" key="14">
    <source>
        <dbReference type="EMBL" id="TPX34524.1"/>
    </source>
</evidence>
<dbReference type="RefSeq" id="XP_031025244.1">
    <property type="nucleotide sequence ID" value="XM_031168834.1"/>
</dbReference>
<evidence type="ECO:0000256" key="7">
    <source>
        <dbReference type="ARBA" id="ARBA00022989"/>
    </source>
</evidence>
<protein>
    <submittedName>
        <fullName evidence="14">Uncharacterized protein</fullName>
    </submittedName>
</protein>
<keyword evidence="6" id="KW-0999">Mitochondrion inner membrane</keyword>
<keyword evidence="3 11" id="KW-0813">Transport</keyword>
<sequence length="396" mass="43908">MLKTPSNTTSAQAAHQPLLPQIPSLSSITTTQSTSNTVTATQMGKRKRKLEKQSLDYIGKSMLAGGIAGCAAKTVIAPLDRVKILFQTANPHFERYAGSMRGAGQAMREIVRNNGYLALFQGHSATLLRIFPYAAVKYMAYEQYKAILMPTPADKSHIRNMIAGSMAGVTSVFVSYPLDLLRVRLAFQSSSQRTSIVDTMSSIYHEPNPFFRWKMLGGVSNFYRGFFPTVYGMIPYAGVSFLTYESLKTWCMDSVIGPWAVINWDEFNNQPKENTNGAEYVKPQLRVWAYLSSGALSGMVAQASSYPLEVIRRNMQVDGVRHTAEARSNSGNRIPSSSSSSASINRTTLQTAKWIYARKGIPGFFVGLSIGFVKVGPMFAVSFYVYEYMKHMLDID</sequence>
<dbReference type="GO" id="GO:0055085">
    <property type="term" value="P:transmembrane transport"/>
    <property type="evidence" value="ECO:0007669"/>
    <property type="project" value="InterPro"/>
</dbReference>
<keyword evidence="8" id="KW-0496">Mitochondrion</keyword>
<dbReference type="Pfam" id="PF00153">
    <property type="entry name" value="Mito_carr"/>
    <property type="match status" value="3"/>
</dbReference>
<evidence type="ECO:0000256" key="9">
    <source>
        <dbReference type="ARBA" id="ARBA00023136"/>
    </source>
</evidence>
<dbReference type="OrthoDB" id="270584at2759"/>
<feature type="repeat" description="Solcar" evidence="10">
    <location>
        <begin position="56"/>
        <end position="147"/>
    </location>
</feature>
<dbReference type="SUPFAM" id="SSF103506">
    <property type="entry name" value="Mitochondrial carrier"/>
    <property type="match status" value="1"/>
</dbReference>
<dbReference type="InterPro" id="IPR002067">
    <property type="entry name" value="MCP"/>
</dbReference>
<gene>
    <name evidence="14" type="ORF">SmJEL517_g02906</name>
</gene>
<evidence type="ECO:0000256" key="5">
    <source>
        <dbReference type="ARBA" id="ARBA00022737"/>
    </source>
</evidence>
<keyword evidence="7 13" id="KW-1133">Transmembrane helix</keyword>
<dbReference type="AlphaFoldDB" id="A0A507C977"/>
<comment type="caution">
    <text evidence="14">The sequence shown here is derived from an EMBL/GenBank/DDBJ whole genome shotgun (WGS) entry which is preliminary data.</text>
</comment>
<dbReference type="Proteomes" id="UP000319731">
    <property type="component" value="Unassembled WGS sequence"/>
</dbReference>
<feature type="compositionally biased region" description="Polar residues" evidence="12">
    <location>
        <begin position="1"/>
        <end position="13"/>
    </location>
</feature>
<name>A0A507C977_9FUNG</name>
<feature type="compositionally biased region" description="Low complexity" evidence="12">
    <location>
        <begin position="24"/>
        <end position="41"/>
    </location>
</feature>
<evidence type="ECO:0000256" key="12">
    <source>
        <dbReference type="SAM" id="MobiDB-lite"/>
    </source>
</evidence>
<dbReference type="PRINTS" id="PR00926">
    <property type="entry name" value="MITOCARRIER"/>
</dbReference>
<evidence type="ECO:0000256" key="8">
    <source>
        <dbReference type="ARBA" id="ARBA00023128"/>
    </source>
</evidence>
<evidence type="ECO:0000256" key="1">
    <source>
        <dbReference type="ARBA" id="ARBA00004448"/>
    </source>
</evidence>
<evidence type="ECO:0000256" key="6">
    <source>
        <dbReference type="ARBA" id="ARBA00022792"/>
    </source>
</evidence>